<accession>A0A7W5DPS3</accession>
<keyword evidence="5" id="KW-0732">Signal</keyword>
<sequence length="697" mass="80088">MNLLSKLFTLLVLFICCAFSLAAQDTTKIATDFISRKGNNWFIGGGIGISAYFGGENRYIPKNQGGYWKMITWPAGGVWGGRWISPSVAIKGEIDAMSSRSWNAGDSYDLIHNGKPYFTNFDHVELSMDMMFNINNLLLGVNNRRKFFVLFYLGPGIARTFNDFKVPPDTHMIFKSGGMLLLKLNKAFGLYGDLQGTIVPQKFSGEHFFRSYEGYLTPMFGIQYIFPGKKRGFEPCCSCSTSSIDQNYLIEKVNTLQQRVYALQKDSVEKAEILATSKSKPCDTCRQISKMMSIVKQILAQRPDQNLYIPIHFTIDKWNIRPSEQYKLGEVASFMFNHPDDTVYISGYADVQTAYPAYNMMLGVKRAQEVIKILVTEYGVNPNRFIWKSYGDRVQPFSVNALNRAVIAYNIRSNPRQLLINKKSLTNPNVLTLRQRNNKFNVAIFFRIDKWNIRPSEEYKLDQIAKFMNEHPHDTIFVGGYADVKTAYPAYNKRLGQRRADEVVRTLVVKYHIPRSRFAWYAFGDSVQPFKINALNRAAIAMDRRIIANKMAPNLPNPQHTDSIPVDTCQKIMKEWNDLLKQIKHPRLTRLYVAIHFHLDKWHVPLNERYKLDDIVRFMIRYPNVYISVTGYADVQTAYPAYNLKLSVKRANEVAYLLINKYGIAPNRIICKSLGDTVQPFKINNQNRVVIALDVEE</sequence>
<dbReference type="InterPro" id="IPR050330">
    <property type="entry name" value="Bact_OuterMem_StrucFunc"/>
</dbReference>
<dbReference type="InterPro" id="IPR036737">
    <property type="entry name" value="OmpA-like_sf"/>
</dbReference>
<evidence type="ECO:0000256" key="3">
    <source>
        <dbReference type="ARBA" id="ARBA00023237"/>
    </source>
</evidence>
<comment type="subcellular location">
    <subcellularLocation>
        <location evidence="1">Cell outer membrane</location>
    </subcellularLocation>
</comment>
<keyword evidence="2 4" id="KW-0472">Membrane</keyword>
<name>A0A7W5DPS3_9PORP</name>
<feature type="domain" description="OmpA-like" evidence="6">
    <location>
        <begin position="433"/>
        <end position="554"/>
    </location>
</feature>
<comment type="caution">
    <text evidence="7">The sequence shown here is derived from an EMBL/GenBank/DDBJ whole genome shotgun (WGS) entry which is preliminary data.</text>
</comment>
<dbReference type="InterPro" id="IPR006664">
    <property type="entry name" value="OMP_bac"/>
</dbReference>
<dbReference type="PANTHER" id="PTHR30329">
    <property type="entry name" value="STATOR ELEMENT OF FLAGELLAR MOTOR COMPLEX"/>
    <property type="match status" value="1"/>
</dbReference>
<gene>
    <name evidence="7" type="ORF">FHX64_001000</name>
</gene>
<dbReference type="InterPro" id="IPR006665">
    <property type="entry name" value="OmpA-like"/>
</dbReference>
<dbReference type="EMBL" id="JACHYB010000001">
    <property type="protein sequence ID" value="MBB3186837.1"/>
    <property type="molecule type" value="Genomic_DNA"/>
</dbReference>
<evidence type="ECO:0000256" key="4">
    <source>
        <dbReference type="PROSITE-ProRule" id="PRU00473"/>
    </source>
</evidence>
<organism evidence="7 8">
    <name type="scientific">Microbacter margulisiae</name>
    <dbReference type="NCBI Taxonomy" id="1350067"/>
    <lineage>
        <taxon>Bacteria</taxon>
        <taxon>Pseudomonadati</taxon>
        <taxon>Bacteroidota</taxon>
        <taxon>Bacteroidia</taxon>
        <taxon>Bacteroidales</taxon>
        <taxon>Porphyromonadaceae</taxon>
        <taxon>Microbacter</taxon>
    </lineage>
</organism>
<evidence type="ECO:0000313" key="8">
    <source>
        <dbReference type="Proteomes" id="UP000544222"/>
    </source>
</evidence>
<dbReference type="Pfam" id="PF00691">
    <property type="entry name" value="OmpA"/>
    <property type="match status" value="3"/>
</dbReference>
<dbReference type="PRINTS" id="PR01021">
    <property type="entry name" value="OMPADOMAIN"/>
</dbReference>
<feature type="domain" description="OmpA-like" evidence="6">
    <location>
        <begin position="584"/>
        <end position="697"/>
    </location>
</feature>
<evidence type="ECO:0000256" key="2">
    <source>
        <dbReference type="ARBA" id="ARBA00023136"/>
    </source>
</evidence>
<dbReference type="RefSeq" id="WP_183412673.1">
    <property type="nucleotide sequence ID" value="NZ_JACHYB010000001.1"/>
</dbReference>
<keyword evidence="8" id="KW-1185">Reference proteome</keyword>
<dbReference type="AlphaFoldDB" id="A0A7W5DPS3"/>
<protein>
    <submittedName>
        <fullName evidence="7">Outer membrane protein OmpA-like peptidoglycan-associated protein</fullName>
    </submittedName>
</protein>
<dbReference type="PROSITE" id="PS51123">
    <property type="entry name" value="OMPA_2"/>
    <property type="match status" value="3"/>
</dbReference>
<feature type="domain" description="OmpA-like" evidence="6">
    <location>
        <begin position="300"/>
        <end position="414"/>
    </location>
</feature>
<reference evidence="7 8" key="1">
    <citation type="submission" date="2020-08" db="EMBL/GenBank/DDBJ databases">
        <title>Genomic Encyclopedia of Type Strains, Phase IV (KMG-IV): sequencing the most valuable type-strain genomes for metagenomic binning, comparative biology and taxonomic classification.</title>
        <authorList>
            <person name="Goeker M."/>
        </authorList>
    </citation>
    <scope>NUCLEOTIDE SEQUENCE [LARGE SCALE GENOMIC DNA]</scope>
    <source>
        <strain evidence="7 8">DSM 27471</strain>
    </source>
</reference>
<evidence type="ECO:0000256" key="5">
    <source>
        <dbReference type="SAM" id="SignalP"/>
    </source>
</evidence>
<dbReference type="Gene3D" id="3.30.1330.60">
    <property type="entry name" value="OmpA-like domain"/>
    <property type="match status" value="3"/>
</dbReference>
<evidence type="ECO:0000256" key="1">
    <source>
        <dbReference type="ARBA" id="ARBA00004442"/>
    </source>
</evidence>
<dbReference type="SUPFAM" id="SSF103088">
    <property type="entry name" value="OmpA-like"/>
    <property type="match status" value="3"/>
</dbReference>
<proteinExistence type="predicted"/>
<dbReference type="GO" id="GO:0009279">
    <property type="term" value="C:cell outer membrane"/>
    <property type="evidence" value="ECO:0007669"/>
    <property type="project" value="UniProtKB-SubCell"/>
</dbReference>
<evidence type="ECO:0000313" key="7">
    <source>
        <dbReference type="EMBL" id="MBB3186837.1"/>
    </source>
</evidence>
<keyword evidence="3" id="KW-0998">Cell outer membrane</keyword>
<evidence type="ECO:0000259" key="6">
    <source>
        <dbReference type="PROSITE" id="PS51123"/>
    </source>
</evidence>
<dbReference type="CDD" id="cd07185">
    <property type="entry name" value="OmpA_C-like"/>
    <property type="match status" value="3"/>
</dbReference>
<feature type="signal peptide" evidence="5">
    <location>
        <begin position="1"/>
        <end position="22"/>
    </location>
</feature>
<dbReference type="Proteomes" id="UP000544222">
    <property type="component" value="Unassembled WGS sequence"/>
</dbReference>
<dbReference type="PANTHER" id="PTHR30329:SF21">
    <property type="entry name" value="LIPOPROTEIN YIAD-RELATED"/>
    <property type="match status" value="1"/>
</dbReference>
<feature type="chain" id="PRO_5030758159" evidence="5">
    <location>
        <begin position="23"/>
        <end position="697"/>
    </location>
</feature>